<dbReference type="EMBL" id="PTQR01000126">
    <property type="protein sequence ID" value="TKX18782.1"/>
    <property type="molecule type" value="Genomic_DNA"/>
</dbReference>
<protein>
    <submittedName>
        <fullName evidence="2">Uncharacterized protein</fullName>
    </submittedName>
</protein>
<feature type="region of interest" description="Disordered" evidence="1">
    <location>
        <begin position="25"/>
        <end position="60"/>
    </location>
</feature>
<organism evidence="2 3">
    <name type="scientific">Elsinoe australis</name>
    <dbReference type="NCBI Taxonomy" id="40998"/>
    <lineage>
        <taxon>Eukaryota</taxon>
        <taxon>Fungi</taxon>
        <taxon>Dikarya</taxon>
        <taxon>Ascomycota</taxon>
        <taxon>Pezizomycotina</taxon>
        <taxon>Dothideomycetes</taxon>
        <taxon>Dothideomycetidae</taxon>
        <taxon>Myriangiales</taxon>
        <taxon>Elsinoaceae</taxon>
        <taxon>Elsinoe</taxon>
    </lineage>
</organism>
<gene>
    <name evidence="2" type="ORF">C1H76_9043</name>
</gene>
<proteinExistence type="predicted"/>
<evidence type="ECO:0000313" key="2">
    <source>
        <dbReference type="EMBL" id="TKX18782.1"/>
    </source>
</evidence>
<dbReference type="AlphaFoldDB" id="A0A4V6DT12"/>
<sequence length="106" mass="11280">MAAAHRCVSVLENLSRSLNINLSAAPEGSNNGLGTDGSLYANAPDAQNDATANDPVDSSTLGQLNVSTDLALPLNVEQSFDMLFQQMQNFEGDWTTADFGNLNFEV</sequence>
<accession>A0A4V6DT12</accession>
<name>A0A4V6DT12_9PEZI</name>
<reference evidence="2 3" key="1">
    <citation type="submission" date="2018-02" db="EMBL/GenBank/DDBJ databases">
        <title>Draft genome sequences of Elsinoe sp., causing black scab on jojoba.</title>
        <authorList>
            <person name="Stodart B."/>
            <person name="Jeffress S."/>
            <person name="Ash G."/>
            <person name="Arun Chinnappa K."/>
        </authorList>
    </citation>
    <scope>NUCLEOTIDE SEQUENCE [LARGE SCALE GENOMIC DNA]</scope>
    <source>
        <strain evidence="2 3">Hillstone_2</strain>
    </source>
</reference>
<feature type="compositionally biased region" description="Polar residues" evidence="1">
    <location>
        <begin position="48"/>
        <end position="60"/>
    </location>
</feature>
<comment type="caution">
    <text evidence="2">The sequence shown here is derived from an EMBL/GenBank/DDBJ whole genome shotgun (WGS) entry which is preliminary data.</text>
</comment>
<evidence type="ECO:0000313" key="3">
    <source>
        <dbReference type="Proteomes" id="UP000308133"/>
    </source>
</evidence>
<dbReference type="Proteomes" id="UP000308133">
    <property type="component" value="Unassembled WGS sequence"/>
</dbReference>
<evidence type="ECO:0000256" key="1">
    <source>
        <dbReference type="SAM" id="MobiDB-lite"/>
    </source>
</evidence>